<evidence type="ECO:0000256" key="1">
    <source>
        <dbReference type="SAM" id="MobiDB-lite"/>
    </source>
</evidence>
<reference evidence="3 4" key="1">
    <citation type="journal article" date="2015" name="Genome Announc.">
        <title>Complete Genome Sequence of Sedimenticola thiotaurini Strain SIP-G1, a Polyphosphate- and Polyhydroxyalkanoate-Accumulating Sulfur-Oxidizing Gammaproteobacterium Isolated from Salt Marsh Sediments.</title>
        <authorList>
            <person name="Flood B.E."/>
            <person name="Jones D.S."/>
            <person name="Bailey J.V."/>
        </authorList>
    </citation>
    <scope>NUCLEOTIDE SEQUENCE [LARGE SCALE GENOMIC DNA]</scope>
    <source>
        <strain evidence="3 4">SIP-G1</strain>
    </source>
</reference>
<dbReference type="EMBL" id="CP011412">
    <property type="protein sequence ID" value="AKH21623.1"/>
    <property type="molecule type" value="Genomic_DNA"/>
</dbReference>
<dbReference type="RefSeq" id="WP_046860544.1">
    <property type="nucleotide sequence ID" value="NZ_CP011412.1"/>
</dbReference>
<dbReference type="KEGG" id="seds:AAY24_16055"/>
<dbReference type="OrthoDB" id="10003209at2"/>
<evidence type="ECO:0000313" key="4">
    <source>
        <dbReference type="Proteomes" id="UP000034410"/>
    </source>
</evidence>
<keyword evidence="2" id="KW-0732">Signal</keyword>
<dbReference type="AlphaFoldDB" id="A0A0F7K3W6"/>
<evidence type="ECO:0000256" key="2">
    <source>
        <dbReference type="SAM" id="SignalP"/>
    </source>
</evidence>
<evidence type="ECO:0000313" key="3">
    <source>
        <dbReference type="EMBL" id="AKH21623.1"/>
    </source>
</evidence>
<protein>
    <recommendedName>
        <fullName evidence="5">YbgF trimerisation domain-containing protein</fullName>
    </recommendedName>
</protein>
<feature type="chain" id="PRO_5002517819" description="YbgF trimerisation domain-containing protein" evidence="2">
    <location>
        <begin position="21"/>
        <end position="94"/>
    </location>
</feature>
<accession>A0A0F7K3W6</accession>
<gene>
    <name evidence="3" type="ORF">AAY24_16055</name>
</gene>
<feature type="region of interest" description="Disordered" evidence="1">
    <location>
        <begin position="64"/>
        <end position="94"/>
    </location>
</feature>
<evidence type="ECO:0008006" key="5">
    <source>
        <dbReference type="Google" id="ProtNLM"/>
    </source>
</evidence>
<proteinExistence type="predicted"/>
<organism evidence="3 4">
    <name type="scientific">Sedimenticola thiotaurini</name>
    <dbReference type="NCBI Taxonomy" id="1543721"/>
    <lineage>
        <taxon>Bacteria</taxon>
        <taxon>Pseudomonadati</taxon>
        <taxon>Pseudomonadota</taxon>
        <taxon>Gammaproteobacteria</taxon>
        <taxon>Chromatiales</taxon>
        <taxon>Sedimenticolaceae</taxon>
        <taxon>Sedimenticola</taxon>
    </lineage>
</organism>
<feature type="signal peptide" evidence="2">
    <location>
        <begin position="1"/>
        <end position="20"/>
    </location>
</feature>
<keyword evidence="4" id="KW-1185">Reference proteome</keyword>
<feature type="compositionally biased region" description="Polar residues" evidence="1">
    <location>
        <begin position="64"/>
        <end position="76"/>
    </location>
</feature>
<name>A0A0F7K3W6_9GAMM</name>
<sequence length="94" mass="10633">MRKQSLLSICLLPITIQAFAEDIDALASQRDQLQQEIELLRQTTQDNRDRLDTLQRLIEAARKQNSQLDQQLNHSLENAAGDTRITPTPAPPAE</sequence>
<dbReference type="Proteomes" id="UP000034410">
    <property type="component" value="Chromosome"/>
</dbReference>